<reference evidence="1 2" key="2">
    <citation type="journal article" date="2022" name="Mol. Ecol. Resour.">
        <title>The genomes of chicory, endive, great burdock and yacon provide insights into Asteraceae paleo-polyploidization history and plant inulin production.</title>
        <authorList>
            <person name="Fan W."/>
            <person name="Wang S."/>
            <person name="Wang H."/>
            <person name="Wang A."/>
            <person name="Jiang F."/>
            <person name="Liu H."/>
            <person name="Zhao H."/>
            <person name="Xu D."/>
            <person name="Zhang Y."/>
        </authorList>
    </citation>
    <scope>NUCLEOTIDE SEQUENCE [LARGE SCALE GENOMIC DNA]</scope>
    <source>
        <strain evidence="2">cv. Punajuju</strain>
        <tissue evidence="1">Leaves</tissue>
    </source>
</reference>
<protein>
    <submittedName>
        <fullName evidence="1">Uncharacterized protein</fullName>
    </submittedName>
</protein>
<proteinExistence type="predicted"/>
<accession>A0ACB8YUM2</accession>
<sequence length="143" mass="16317">MNRCRFCLSQVTTYAVCHLNYNKKLLIIKNIEILHCMFNYPQLIQKIGSMEAEFTKFWEETEERHKEDSRQIGDILKAIGNLSTAVDNLASKEASKKPESKEPPTFAFGSFIHPDEEVKSGKNASRRKEVGVVTTTRMSSSEN</sequence>
<organism evidence="1 2">
    <name type="scientific">Cichorium intybus</name>
    <name type="common">Chicory</name>
    <dbReference type="NCBI Taxonomy" id="13427"/>
    <lineage>
        <taxon>Eukaryota</taxon>
        <taxon>Viridiplantae</taxon>
        <taxon>Streptophyta</taxon>
        <taxon>Embryophyta</taxon>
        <taxon>Tracheophyta</taxon>
        <taxon>Spermatophyta</taxon>
        <taxon>Magnoliopsida</taxon>
        <taxon>eudicotyledons</taxon>
        <taxon>Gunneridae</taxon>
        <taxon>Pentapetalae</taxon>
        <taxon>asterids</taxon>
        <taxon>campanulids</taxon>
        <taxon>Asterales</taxon>
        <taxon>Asteraceae</taxon>
        <taxon>Cichorioideae</taxon>
        <taxon>Cichorieae</taxon>
        <taxon>Cichoriinae</taxon>
        <taxon>Cichorium</taxon>
    </lineage>
</organism>
<reference evidence="2" key="1">
    <citation type="journal article" date="2022" name="Mol. Ecol. Resour.">
        <title>The genomes of chicory, endive, great burdock and yacon provide insights into Asteraceae palaeo-polyploidization history and plant inulin production.</title>
        <authorList>
            <person name="Fan W."/>
            <person name="Wang S."/>
            <person name="Wang H."/>
            <person name="Wang A."/>
            <person name="Jiang F."/>
            <person name="Liu H."/>
            <person name="Zhao H."/>
            <person name="Xu D."/>
            <person name="Zhang Y."/>
        </authorList>
    </citation>
    <scope>NUCLEOTIDE SEQUENCE [LARGE SCALE GENOMIC DNA]</scope>
    <source>
        <strain evidence="2">cv. Punajuju</strain>
    </source>
</reference>
<dbReference type="Proteomes" id="UP001055811">
    <property type="component" value="Linkage Group LG09"/>
</dbReference>
<evidence type="ECO:0000313" key="2">
    <source>
        <dbReference type="Proteomes" id="UP001055811"/>
    </source>
</evidence>
<dbReference type="EMBL" id="CM042017">
    <property type="protein sequence ID" value="KAI3689437.1"/>
    <property type="molecule type" value="Genomic_DNA"/>
</dbReference>
<name>A0ACB8YUM2_CICIN</name>
<keyword evidence="2" id="KW-1185">Reference proteome</keyword>
<gene>
    <name evidence="1" type="ORF">L2E82_47394</name>
</gene>
<comment type="caution">
    <text evidence="1">The sequence shown here is derived from an EMBL/GenBank/DDBJ whole genome shotgun (WGS) entry which is preliminary data.</text>
</comment>
<evidence type="ECO:0000313" key="1">
    <source>
        <dbReference type="EMBL" id="KAI3689437.1"/>
    </source>
</evidence>